<dbReference type="AlphaFoldDB" id="A0A0C2DID2"/>
<organism evidence="1 2">
    <name type="scientific">Ancylostoma duodenale</name>
    <dbReference type="NCBI Taxonomy" id="51022"/>
    <lineage>
        <taxon>Eukaryota</taxon>
        <taxon>Metazoa</taxon>
        <taxon>Ecdysozoa</taxon>
        <taxon>Nematoda</taxon>
        <taxon>Chromadorea</taxon>
        <taxon>Rhabditida</taxon>
        <taxon>Rhabditina</taxon>
        <taxon>Rhabditomorpha</taxon>
        <taxon>Strongyloidea</taxon>
        <taxon>Ancylostomatidae</taxon>
        <taxon>Ancylostomatinae</taxon>
        <taxon>Ancylostoma</taxon>
    </lineage>
</organism>
<gene>
    <name evidence="1" type="ORF">ANCDUO_07486</name>
</gene>
<keyword evidence="2" id="KW-1185">Reference proteome</keyword>
<proteinExistence type="predicted"/>
<name>A0A0C2DID2_9BILA</name>
<dbReference type="Proteomes" id="UP000054047">
    <property type="component" value="Unassembled WGS sequence"/>
</dbReference>
<evidence type="ECO:0000313" key="1">
    <source>
        <dbReference type="EMBL" id="KIH62232.1"/>
    </source>
</evidence>
<dbReference type="OrthoDB" id="410381at2759"/>
<reference evidence="1 2" key="1">
    <citation type="submission" date="2013-12" db="EMBL/GenBank/DDBJ databases">
        <title>Draft genome of the parsitic nematode Ancylostoma duodenale.</title>
        <authorList>
            <person name="Mitreva M."/>
        </authorList>
    </citation>
    <scope>NUCLEOTIDE SEQUENCE [LARGE SCALE GENOMIC DNA]</scope>
    <source>
        <strain evidence="1 2">Zhejiang</strain>
    </source>
</reference>
<sequence>MRIHYVDRVTSEEVLRRCSSTSLHVATAQRRLRLAGHILRMPQHQIPRGAISWISPARKRPRGRLRNTWRRTFATDLKLMDISREQGEALAQGRQQWREFVAR</sequence>
<dbReference type="EMBL" id="KN729481">
    <property type="protein sequence ID" value="KIH62232.1"/>
    <property type="molecule type" value="Genomic_DNA"/>
</dbReference>
<evidence type="ECO:0000313" key="2">
    <source>
        <dbReference type="Proteomes" id="UP000054047"/>
    </source>
</evidence>
<protein>
    <submittedName>
        <fullName evidence="1">Uncharacterized protein</fullName>
    </submittedName>
</protein>
<accession>A0A0C2DID2</accession>